<feature type="region of interest" description="Disordered" evidence="1">
    <location>
        <begin position="437"/>
        <end position="472"/>
    </location>
</feature>
<comment type="caution">
    <text evidence="2">The sequence shown here is derived from an EMBL/GenBank/DDBJ whole genome shotgun (WGS) entry which is preliminary data.</text>
</comment>
<feature type="compositionally biased region" description="Basic and acidic residues" evidence="1">
    <location>
        <begin position="24"/>
        <end position="37"/>
    </location>
</feature>
<gene>
    <name evidence="2" type="ORF">BJX63DRAFT_293962</name>
</gene>
<protein>
    <submittedName>
        <fullName evidence="2">Uncharacterized protein</fullName>
    </submittedName>
</protein>
<organism evidence="2 3">
    <name type="scientific">Aspergillus granulosus</name>
    <dbReference type="NCBI Taxonomy" id="176169"/>
    <lineage>
        <taxon>Eukaryota</taxon>
        <taxon>Fungi</taxon>
        <taxon>Dikarya</taxon>
        <taxon>Ascomycota</taxon>
        <taxon>Pezizomycotina</taxon>
        <taxon>Eurotiomycetes</taxon>
        <taxon>Eurotiomycetidae</taxon>
        <taxon>Eurotiales</taxon>
        <taxon>Aspergillaceae</taxon>
        <taxon>Aspergillus</taxon>
        <taxon>Aspergillus subgen. Nidulantes</taxon>
    </lineage>
</organism>
<feature type="region of interest" description="Disordered" evidence="1">
    <location>
        <begin position="245"/>
        <end position="272"/>
    </location>
</feature>
<dbReference type="Proteomes" id="UP001610334">
    <property type="component" value="Unassembled WGS sequence"/>
</dbReference>
<evidence type="ECO:0000313" key="2">
    <source>
        <dbReference type="EMBL" id="KAL2811027.1"/>
    </source>
</evidence>
<feature type="region of interest" description="Disordered" evidence="1">
    <location>
        <begin position="1"/>
        <end position="83"/>
    </location>
</feature>
<feature type="region of interest" description="Disordered" evidence="1">
    <location>
        <begin position="285"/>
        <end position="309"/>
    </location>
</feature>
<feature type="region of interest" description="Disordered" evidence="1">
    <location>
        <begin position="400"/>
        <end position="424"/>
    </location>
</feature>
<evidence type="ECO:0000256" key="1">
    <source>
        <dbReference type="SAM" id="MobiDB-lite"/>
    </source>
</evidence>
<proteinExistence type="predicted"/>
<feature type="compositionally biased region" description="Polar residues" evidence="1">
    <location>
        <begin position="296"/>
        <end position="305"/>
    </location>
</feature>
<feature type="region of interest" description="Disordered" evidence="1">
    <location>
        <begin position="108"/>
        <end position="142"/>
    </location>
</feature>
<reference evidence="2 3" key="1">
    <citation type="submission" date="2024-07" db="EMBL/GenBank/DDBJ databases">
        <title>Section-level genome sequencing and comparative genomics of Aspergillus sections Usti and Cavernicolus.</title>
        <authorList>
            <consortium name="Lawrence Berkeley National Laboratory"/>
            <person name="Nybo J.L."/>
            <person name="Vesth T.C."/>
            <person name="Theobald S."/>
            <person name="Frisvad J.C."/>
            <person name="Larsen T.O."/>
            <person name="Kjaerboelling I."/>
            <person name="Rothschild-Mancinelli K."/>
            <person name="Lyhne E.K."/>
            <person name="Kogle M.E."/>
            <person name="Barry K."/>
            <person name="Clum A."/>
            <person name="Na H."/>
            <person name="Ledsgaard L."/>
            <person name="Lin J."/>
            <person name="Lipzen A."/>
            <person name="Kuo A."/>
            <person name="Riley R."/>
            <person name="Mondo S."/>
            <person name="Labutti K."/>
            <person name="Haridas S."/>
            <person name="Pangalinan J."/>
            <person name="Salamov A.A."/>
            <person name="Simmons B.A."/>
            <person name="Magnuson J.K."/>
            <person name="Chen J."/>
            <person name="Drula E."/>
            <person name="Henrissat B."/>
            <person name="Wiebenga A."/>
            <person name="Lubbers R.J."/>
            <person name="Gomes A.C."/>
            <person name="Makela M.R."/>
            <person name="Stajich J."/>
            <person name="Grigoriev I.V."/>
            <person name="Mortensen U.H."/>
            <person name="De Vries R.P."/>
            <person name="Baker S.E."/>
            <person name="Andersen M.R."/>
        </authorList>
    </citation>
    <scope>NUCLEOTIDE SEQUENCE [LARGE SCALE GENOMIC DNA]</scope>
    <source>
        <strain evidence="2 3">CBS 588.65</strain>
    </source>
</reference>
<dbReference type="EMBL" id="JBFXLT010000063">
    <property type="protein sequence ID" value="KAL2811027.1"/>
    <property type="molecule type" value="Genomic_DNA"/>
</dbReference>
<sequence>MQNMKAVSLHDHHEPASKAQSHGSLEHDVKPSQDIEAAKSSQHVLADVPSSFPPETKVASPNAQAWQRCSPGLATKANPPSEQYMHEQGMPVMRGEETREECGIPHQKTFGHTRAPSTNSPTTHPLLGLDDARRRRSQSIGSTLRDPRIAALSVQLRSRLSYAAAKVEKKRQSHASNPLLHHRSSTPILSAEGLFKEGHSLSIGDIEGQRSAANGSPNGTTVSAPDVPVASNVYPLEVPARSSPVSIADDMYPPSQVDPPKHSSVSTSVDSAPLRLAPPADIVSGRVSGQRRRPNPNISMNNSRYSPFPLHRRHHSQQEIRVESDVVMVPETPPLRPLGHHALAPYNGLTETSQSSSMEQDAIETLIFMSSPGTSGYHLSSQSSQNTLDTTAIDSAWRDLQTPGGPGDSQACSGYPAQADNNAARAGDEIDLMLDQMDSDSDEDVNYSSRSARVRTGPVVGAMAGNSSLPGT</sequence>
<name>A0ABR4H6D8_9EURO</name>
<evidence type="ECO:0000313" key="3">
    <source>
        <dbReference type="Proteomes" id="UP001610334"/>
    </source>
</evidence>
<keyword evidence="3" id="KW-1185">Reference proteome</keyword>
<accession>A0ABR4H6D8</accession>